<dbReference type="Proteomes" id="UP001237642">
    <property type="component" value="Unassembled WGS sequence"/>
</dbReference>
<sequence>MMQVAEEKVIHTSKVTTDEVQKMINTASEDGCISCWKLHETPSVSQPDPTPELVENTVHPSKCPTLMAPKLPSDMTGTSDTARISHQRLQDLHKAYADVMLDASKEACAKVMAAETKAQWLEHELQVTKYEAVQMMVRLKKIMDDKISESKMTSRDQTSEDYKQTQFLACHPLELENDSLAAVDKENLDLNMRAEYPECLEAIQIRKLYGPVPELPSILLKSKEYNFNKNGCTHGK</sequence>
<accession>A0AAD8M3D0</accession>
<evidence type="ECO:0000313" key="1">
    <source>
        <dbReference type="EMBL" id="KAK1357798.1"/>
    </source>
</evidence>
<keyword evidence="2" id="KW-1185">Reference proteome</keyword>
<dbReference type="PANTHER" id="PTHR34778:SF2">
    <property type="entry name" value="OS02G0580700 PROTEIN"/>
    <property type="match status" value="1"/>
</dbReference>
<protein>
    <submittedName>
        <fullName evidence="1">Uncharacterized protein</fullName>
    </submittedName>
</protein>
<reference evidence="1" key="1">
    <citation type="submission" date="2023-02" db="EMBL/GenBank/DDBJ databases">
        <title>Genome of toxic invasive species Heracleum sosnowskyi carries increased number of genes despite the absence of recent whole-genome duplications.</title>
        <authorList>
            <person name="Schelkunov M."/>
            <person name="Shtratnikova V."/>
            <person name="Makarenko M."/>
            <person name="Klepikova A."/>
            <person name="Omelchenko D."/>
            <person name="Novikova G."/>
            <person name="Obukhova E."/>
            <person name="Bogdanov V."/>
            <person name="Penin A."/>
            <person name="Logacheva M."/>
        </authorList>
    </citation>
    <scope>NUCLEOTIDE SEQUENCE</scope>
    <source>
        <strain evidence="1">Hsosn_3</strain>
        <tissue evidence="1">Leaf</tissue>
    </source>
</reference>
<reference evidence="1" key="2">
    <citation type="submission" date="2023-05" db="EMBL/GenBank/DDBJ databases">
        <authorList>
            <person name="Schelkunov M.I."/>
        </authorList>
    </citation>
    <scope>NUCLEOTIDE SEQUENCE</scope>
    <source>
        <strain evidence="1">Hsosn_3</strain>
        <tissue evidence="1">Leaf</tissue>
    </source>
</reference>
<dbReference type="AlphaFoldDB" id="A0AAD8M3D0"/>
<gene>
    <name evidence="1" type="ORF">POM88_051054</name>
</gene>
<comment type="caution">
    <text evidence="1">The sequence shown here is derived from an EMBL/GenBank/DDBJ whole genome shotgun (WGS) entry which is preliminary data.</text>
</comment>
<name>A0AAD8M3D0_9APIA</name>
<proteinExistence type="predicted"/>
<dbReference type="PANTHER" id="PTHR34778">
    <property type="entry name" value="OS02G0580700 PROTEIN"/>
    <property type="match status" value="1"/>
</dbReference>
<evidence type="ECO:0000313" key="2">
    <source>
        <dbReference type="Proteomes" id="UP001237642"/>
    </source>
</evidence>
<organism evidence="1 2">
    <name type="scientific">Heracleum sosnowskyi</name>
    <dbReference type="NCBI Taxonomy" id="360622"/>
    <lineage>
        <taxon>Eukaryota</taxon>
        <taxon>Viridiplantae</taxon>
        <taxon>Streptophyta</taxon>
        <taxon>Embryophyta</taxon>
        <taxon>Tracheophyta</taxon>
        <taxon>Spermatophyta</taxon>
        <taxon>Magnoliopsida</taxon>
        <taxon>eudicotyledons</taxon>
        <taxon>Gunneridae</taxon>
        <taxon>Pentapetalae</taxon>
        <taxon>asterids</taxon>
        <taxon>campanulids</taxon>
        <taxon>Apiales</taxon>
        <taxon>Apiaceae</taxon>
        <taxon>Apioideae</taxon>
        <taxon>apioid superclade</taxon>
        <taxon>Tordylieae</taxon>
        <taxon>Tordyliinae</taxon>
        <taxon>Heracleum</taxon>
    </lineage>
</organism>
<dbReference type="EMBL" id="JAUIZM010000011">
    <property type="protein sequence ID" value="KAK1357798.1"/>
    <property type="molecule type" value="Genomic_DNA"/>
</dbReference>